<keyword evidence="1" id="KW-0472">Membrane</keyword>
<dbReference type="PANTHER" id="PTHR31579:SF39">
    <property type="entry name" value="OS01G0973600 PROTEIN"/>
    <property type="match status" value="1"/>
</dbReference>
<feature type="transmembrane region" description="Helical" evidence="1">
    <location>
        <begin position="21"/>
        <end position="36"/>
    </location>
</feature>
<organism evidence="2 3">
    <name type="scientific">Solanum stoloniferum</name>
    <dbReference type="NCBI Taxonomy" id="62892"/>
    <lineage>
        <taxon>Eukaryota</taxon>
        <taxon>Viridiplantae</taxon>
        <taxon>Streptophyta</taxon>
        <taxon>Embryophyta</taxon>
        <taxon>Tracheophyta</taxon>
        <taxon>Spermatophyta</taxon>
        <taxon>Magnoliopsida</taxon>
        <taxon>eudicotyledons</taxon>
        <taxon>Gunneridae</taxon>
        <taxon>Pentapetalae</taxon>
        <taxon>asterids</taxon>
        <taxon>lamiids</taxon>
        <taxon>Solanales</taxon>
        <taxon>Solanaceae</taxon>
        <taxon>Solanoideae</taxon>
        <taxon>Solaneae</taxon>
        <taxon>Solanum</taxon>
    </lineage>
</organism>
<evidence type="ECO:0008006" key="4">
    <source>
        <dbReference type="Google" id="ProtNLM"/>
    </source>
</evidence>
<feature type="non-terminal residue" evidence="2">
    <location>
        <position position="1"/>
    </location>
</feature>
<dbReference type="InterPro" id="IPR006502">
    <property type="entry name" value="PDDEXK-like"/>
</dbReference>
<comment type="caution">
    <text evidence="2">The sequence shown here is derived from an EMBL/GenBank/DDBJ whole genome shotgun (WGS) entry which is preliminary data.</text>
</comment>
<dbReference type="NCBIfam" id="TIGR01615">
    <property type="entry name" value="A_thal_3542"/>
    <property type="match status" value="1"/>
</dbReference>
<accession>A0ABD2U952</accession>
<keyword evidence="3" id="KW-1185">Reference proteome</keyword>
<keyword evidence="1" id="KW-1133">Transmembrane helix</keyword>
<sequence>NRDHNKSAERTKERKKKKKESSIFSLAFIDAFPLFFEKKSNSPEMRNNERRSLVVVDDGGGGGNWLNRGDGVGSGGCYSHESEPDLAAMVSDFLESSSAGAESRYSSDNDSGYSDLARLADTISLYKNSVDRYESDLTMVVHSLILSMTESFHIGKPETCNASCIRSYLVKLLQSCGFNADMCATKWQGCGKIPGGEHEYIEVISHGNDGCSERYIIDLDFRSHFEIARAVKSYNVVLSCLPPVYVGTVTKLKLYLQAMVEAAKCSLKQNSMPLPPWRSLAYLEAKWESSHRVANVQVQSSVSSSNSSHRHCTELLWRIKSCIGSEIKAKGFLVLKNCRKRQGLKIESSHSSPVTP</sequence>
<reference evidence="2 3" key="1">
    <citation type="submission" date="2024-05" db="EMBL/GenBank/DDBJ databases">
        <title>De novo assembly of an allotetraploid wild potato.</title>
        <authorList>
            <person name="Hosaka A.J."/>
        </authorList>
    </citation>
    <scope>NUCLEOTIDE SEQUENCE [LARGE SCALE GENOMIC DNA]</scope>
    <source>
        <tissue evidence="2">Young leaves</tissue>
    </source>
</reference>
<keyword evidence="1" id="KW-0812">Transmembrane</keyword>
<evidence type="ECO:0000313" key="3">
    <source>
        <dbReference type="Proteomes" id="UP001627284"/>
    </source>
</evidence>
<dbReference type="Proteomes" id="UP001627284">
    <property type="component" value="Unassembled WGS sequence"/>
</dbReference>
<evidence type="ECO:0000256" key="1">
    <source>
        <dbReference type="SAM" id="Phobius"/>
    </source>
</evidence>
<evidence type="ECO:0000313" key="2">
    <source>
        <dbReference type="EMBL" id="KAL3365255.1"/>
    </source>
</evidence>
<dbReference type="EMBL" id="JBJKTR010000006">
    <property type="protein sequence ID" value="KAL3365255.1"/>
    <property type="molecule type" value="Genomic_DNA"/>
</dbReference>
<dbReference type="PANTHER" id="PTHR31579">
    <property type="entry name" value="OS03G0796600 PROTEIN"/>
    <property type="match status" value="1"/>
</dbReference>
<proteinExistence type="predicted"/>
<name>A0ABD2U952_9SOLN</name>
<dbReference type="AlphaFoldDB" id="A0ABD2U952"/>
<gene>
    <name evidence="2" type="ORF">AABB24_010422</name>
</gene>
<protein>
    <recommendedName>
        <fullName evidence="4">Plant-specific domain TIGR01615 family protein</fullName>
    </recommendedName>
</protein>
<dbReference type="Pfam" id="PF04720">
    <property type="entry name" value="PDDEXK_6"/>
    <property type="match status" value="1"/>
</dbReference>